<evidence type="ECO:0000259" key="9">
    <source>
        <dbReference type="PROSITE" id="PS50928"/>
    </source>
</evidence>
<evidence type="ECO:0000256" key="8">
    <source>
        <dbReference type="RuleBase" id="RU363032"/>
    </source>
</evidence>
<dbReference type="InterPro" id="IPR035906">
    <property type="entry name" value="MetI-like_sf"/>
</dbReference>
<feature type="transmembrane region" description="Helical" evidence="8">
    <location>
        <begin position="167"/>
        <end position="186"/>
    </location>
</feature>
<keyword evidence="2 8" id="KW-0813">Transport</keyword>
<dbReference type="EMBL" id="CP157947">
    <property type="protein sequence ID" value="XBS71543.1"/>
    <property type="molecule type" value="Genomic_DNA"/>
</dbReference>
<gene>
    <name evidence="10" type="ORF">ABK905_11825</name>
</gene>
<keyword evidence="5 8" id="KW-0812">Transmembrane</keyword>
<evidence type="ECO:0000313" key="10">
    <source>
        <dbReference type="EMBL" id="XBS71543.1"/>
    </source>
</evidence>
<comment type="similarity">
    <text evidence="8">Belongs to the binding-protein-dependent transport system permease family.</text>
</comment>
<comment type="subcellular location">
    <subcellularLocation>
        <location evidence="1">Cell inner membrane</location>
        <topology evidence="1">Multi-pass membrane protein</topology>
    </subcellularLocation>
    <subcellularLocation>
        <location evidence="8">Cell membrane</location>
        <topology evidence="8">Multi-pass membrane protein</topology>
    </subcellularLocation>
</comment>
<evidence type="ECO:0000256" key="6">
    <source>
        <dbReference type="ARBA" id="ARBA00022989"/>
    </source>
</evidence>
<dbReference type="CDD" id="cd06261">
    <property type="entry name" value="TM_PBP2"/>
    <property type="match status" value="1"/>
</dbReference>
<feature type="domain" description="ABC transmembrane type-1" evidence="9">
    <location>
        <begin position="105"/>
        <end position="268"/>
    </location>
</feature>
<feature type="transmembrane region" description="Helical" evidence="8">
    <location>
        <begin position="222"/>
        <end position="249"/>
    </location>
</feature>
<keyword evidence="4" id="KW-0997">Cell inner membrane</keyword>
<protein>
    <submittedName>
        <fullName evidence="10">ABC transporter permease</fullName>
    </submittedName>
</protein>
<dbReference type="PROSITE" id="PS50928">
    <property type="entry name" value="ABC_TM1"/>
    <property type="match status" value="1"/>
</dbReference>
<evidence type="ECO:0000256" key="3">
    <source>
        <dbReference type="ARBA" id="ARBA00022475"/>
    </source>
</evidence>
<dbReference type="Gene3D" id="1.10.3720.10">
    <property type="entry name" value="MetI-like"/>
    <property type="match status" value="1"/>
</dbReference>
<dbReference type="GO" id="GO:0055085">
    <property type="term" value="P:transmembrane transport"/>
    <property type="evidence" value="ECO:0007669"/>
    <property type="project" value="InterPro"/>
</dbReference>
<dbReference type="PANTHER" id="PTHR43386:SF25">
    <property type="entry name" value="PEPTIDE ABC TRANSPORTER PERMEASE PROTEIN"/>
    <property type="match status" value="1"/>
</dbReference>
<feature type="transmembrane region" description="Helical" evidence="8">
    <location>
        <begin position="111"/>
        <end position="132"/>
    </location>
</feature>
<reference evidence="10" key="1">
    <citation type="submission" date="2024-06" db="EMBL/GenBank/DDBJ databases">
        <authorList>
            <person name="Coelho C."/>
            <person name="Bento M."/>
            <person name="Garcia E."/>
            <person name="Camelo A."/>
            <person name="Brandao I."/>
            <person name="Espirito Santo C."/>
            <person name="Trovao J."/>
            <person name="Verissimo A."/>
            <person name="Costa J."/>
            <person name="Tiago I."/>
        </authorList>
    </citation>
    <scope>NUCLEOTIDE SEQUENCE</scope>
    <source>
        <strain evidence="10">KWT182</strain>
    </source>
</reference>
<keyword evidence="7 8" id="KW-0472">Membrane</keyword>
<name>A0AAU7QEM4_9GAMM</name>
<evidence type="ECO:0000256" key="7">
    <source>
        <dbReference type="ARBA" id="ARBA00023136"/>
    </source>
</evidence>
<organism evidence="10">
    <name type="scientific">Acerihabitans sp. KWT182</name>
    <dbReference type="NCBI Taxonomy" id="3157919"/>
    <lineage>
        <taxon>Bacteria</taxon>
        <taxon>Pseudomonadati</taxon>
        <taxon>Pseudomonadota</taxon>
        <taxon>Gammaproteobacteria</taxon>
        <taxon>Enterobacterales</taxon>
        <taxon>Pectobacteriaceae</taxon>
        <taxon>Acerihabitans</taxon>
    </lineage>
</organism>
<evidence type="ECO:0000256" key="1">
    <source>
        <dbReference type="ARBA" id="ARBA00004429"/>
    </source>
</evidence>
<evidence type="ECO:0000256" key="4">
    <source>
        <dbReference type="ARBA" id="ARBA00022519"/>
    </source>
</evidence>
<proteinExistence type="inferred from homology"/>
<feature type="transmembrane region" description="Helical" evidence="8">
    <location>
        <begin position="39"/>
        <end position="61"/>
    </location>
</feature>
<dbReference type="AlphaFoldDB" id="A0AAU7QEM4"/>
<dbReference type="InterPro" id="IPR000515">
    <property type="entry name" value="MetI-like"/>
</dbReference>
<keyword evidence="6 8" id="KW-1133">Transmembrane helix</keyword>
<keyword evidence="3" id="KW-1003">Cell membrane</keyword>
<evidence type="ECO:0000256" key="5">
    <source>
        <dbReference type="ARBA" id="ARBA00022692"/>
    </source>
</evidence>
<dbReference type="SUPFAM" id="SSF161098">
    <property type="entry name" value="MetI-like"/>
    <property type="match status" value="1"/>
</dbReference>
<sequence length="268" mass="28059">MSNVSYSGNAPRRQDGARAAVGKQAGVIRNVLSSAARSIIARPGLALAVLVLLTIILAALFPELFTSYNPIRGHGADRLKPPGLEHLFGTDNMGRDLFARVVYGTRESLKAVVLAVSVGMVTGCGLGLLAGYTGRWVDDVLMRMMDVLLAVPMLLISMAIINALGFGMVNIAIAVGIGSIAGFARVTRSQVLKIRGADYIEAALFAGIGRGRVLLKHIIPNVLGPVIVLATLELGWAILSVSALSFLGFGPPPPTPEWGQLVAGAVTI</sequence>
<dbReference type="InterPro" id="IPR050366">
    <property type="entry name" value="BP-dependent_transpt_permease"/>
</dbReference>
<dbReference type="Pfam" id="PF00528">
    <property type="entry name" value="BPD_transp_1"/>
    <property type="match status" value="1"/>
</dbReference>
<dbReference type="PANTHER" id="PTHR43386">
    <property type="entry name" value="OLIGOPEPTIDE TRANSPORT SYSTEM PERMEASE PROTEIN APPC"/>
    <property type="match status" value="1"/>
</dbReference>
<evidence type="ECO:0000256" key="2">
    <source>
        <dbReference type="ARBA" id="ARBA00022448"/>
    </source>
</evidence>
<dbReference type="GO" id="GO:0005886">
    <property type="term" value="C:plasma membrane"/>
    <property type="evidence" value="ECO:0007669"/>
    <property type="project" value="UniProtKB-SubCell"/>
</dbReference>
<accession>A0AAU7QEM4</accession>